<feature type="transmembrane region" description="Helical" evidence="9">
    <location>
        <begin position="1096"/>
        <end position="1116"/>
    </location>
</feature>
<feature type="transmembrane region" description="Helical" evidence="9">
    <location>
        <begin position="834"/>
        <end position="855"/>
    </location>
</feature>
<evidence type="ECO:0000256" key="5">
    <source>
        <dbReference type="ARBA" id="ARBA00022729"/>
    </source>
</evidence>
<feature type="transmembrane region" description="Helical" evidence="9">
    <location>
        <begin position="867"/>
        <end position="889"/>
    </location>
</feature>
<comment type="caution">
    <text evidence="14">The sequence shown here is derived from an EMBL/GenBank/DDBJ whole genome shotgun (WGS) entry which is preliminary data.</text>
</comment>
<feature type="transmembrane region" description="Helical" evidence="9">
    <location>
        <begin position="1064"/>
        <end position="1084"/>
    </location>
</feature>
<feature type="domain" description="Polysaccharide lyase family 8 C-terminal" evidence="12">
    <location>
        <begin position="642"/>
        <end position="725"/>
    </location>
</feature>
<dbReference type="GO" id="GO:0022857">
    <property type="term" value="F:transmembrane transporter activity"/>
    <property type="evidence" value="ECO:0007669"/>
    <property type="project" value="InterPro"/>
</dbReference>
<dbReference type="InterPro" id="IPR014718">
    <property type="entry name" value="GH-type_carb-bd"/>
</dbReference>
<dbReference type="InterPro" id="IPR003159">
    <property type="entry name" value="Lyase_8_central_dom"/>
</dbReference>
<dbReference type="InterPro" id="IPR011701">
    <property type="entry name" value="MFS"/>
</dbReference>
<accession>A0A261XZ58</accession>
<feature type="transmembrane region" description="Helical" evidence="9">
    <location>
        <begin position="1032"/>
        <end position="1052"/>
    </location>
</feature>
<dbReference type="Gene3D" id="1.20.1250.20">
    <property type="entry name" value="MFS general substrate transporter like domains"/>
    <property type="match status" value="2"/>
</dbReference>
<dbReference type="PANTHER" id="PTHR43791:SF36">
    <property type="entry name" value="TRANSPORTER, PUTATIVE (AFU_ORTHOLOGUE AFUA_6G08340)-RELATED"/>
    <property type="match status" value="1"/>
</dbReference>
<feature type="chain" id="PRO_5012560073" description="Major facilitator superfamily (MFS) profile domain-containing protein" evidence="10">
    <location>
        <begin position="24"/>
        <end position="1142"/>
    </location>
</feature>
<keyword evidence="5 10" id="KW-0732">Signal</keyword>
<dbReference type="GO" id="GO:0030246">
    <property type="term" value="F:carbohydrate binding"/>
    <property type="evidence" value="ECO:0007669"/>
    <property type="project" value="InterPro"/>
</dbReference>
<dbReference type="SUPFAM" id="SSF74650">
    <property type="entry name" value="Galactose mutarotase-like"/>
    <property type="match status" value="1"/>
</dbReference>
<evidence type="ECO:0000313" key="14">
    <source>
        <dbReference type="EMBL" id="OZJ03655.1"/>
    </source>
</evidence>
<evidence type="ECO:0000259" key="13">
    <source>
        <dbReference type="Pfam" id="PF08124"/>
    </source>
</evidence>
<dbReference type="GO" id="GO:0016837">
    <property type="term" value="F:carbon-oxygen lyase activity, acting on polysaccharides"/>
    <property type="evidence" value="ECO:0007669"/>
    <property type="project" value="UniProtKB-ARBA"/>
</dbReference>
<evidence type="ECO:0000256" key="2">
    <source>
        <dbReference type="ARBA" id="ARBA00006699"/>
    </source>
</evidence>
<name>A0A261XZ58_9FUNG</name>
<dbReference type="GO" id="GO:0005576">
    <property type="term" value="C:extracellular region"/>
    <property type="evidence" value="ECO:0007669"/>
    <property type="project" value="InterPro"/>
</dbReference>
<evidence type="ECO:0000313" key="15">
    <source>
        <dbReference type="Proteomes" id="UP000242875"/>
    </source>
</evidence>
<dbReference type="Pfam" id="PF07690">
    <property type="entry name" value="MFS_1"/>
    <property type="match status" value="1"/>
</dbReference>
<dbReference type="Gene3D" id="1.50.10.100">
    <property type="entry name" value="Chondroitin AC/alginate lyase"/>
    <property type="match status" value="1"/>
</dbReference>
<evidence type="ECO:0000256" key="6">
    <source>
        <dbReference type="ARBA" id="ARBA00022989"/>
    </source>
</evidence>
<feature type="domain" description="Polysaccharide lyase family 8 central" evidence="11">
    <location>
        <begin position="376"/>
        <end position="621"/>
    </location>
</feature>
<evidence type="ECO:0008006" key="16">
    <source>
        <dbReference type="Google" id="ProtNLM"/>
    </source>
</evidence>
<feature type="transmembrane region" description="Helical" evidence="9">
    <location>
        <begin position="980"/>
        <end position="999"/>
    </location>
</feature>
<protein>
    <recommendedName>
        <fullName evidence="16">Major facilitator superfamily (MFS) profile domain-containing protein</fullName>
    </recommendedName>
</protein>
<evidence type="ECO:0000256" key="10">
    <source>
        <dbReference type="SAM" id="SignalP"/>
    </source>
</evidence>
<dbReference type="InterPro" id="IPR008929">
    <property type="entry name" value="Chondroitin_lyas"/>
</dbReference>
<dbReference type="SUPFAM" id="SSF48230">
    <property type="entry name" value="Chondroitin AC/alginate lyase"/>
    <property type="match status" value="1"/>
</dbReference>
<dbReference type="EMBL" id="MVBO01000075">
    <property type="protein sequence ID" value="OZJ03655.1"/>
    <property type="molecule type" value="Genomic_DNA"/>
</dbReference>
<reference evidence="14 15" key="1">
    <citation type="journal article" date="2017" name="Mycologia">
        <title>Bifiguratus adelaidae, gen. et sp. nov., a new member of Mucoromycotina in endophytic and soil-dwelling habitats.</title>
        <authorList>
            <person name="Torres-Cruz T.J."/>
            <person name="Billingsley Tobias T.L."/>
            <person name="Almatruk M."/>
            <person name="Hesse C."/>
            <person name="Kuske C.R."/>
            <person name="Desiro A."/>
            <person name="Benucci G.M."/>
            <person name="Bonito G."/>
            <person name="Stajich J.E."/>
            <person name="Dunlap C."/>
            <person name="Arnold A.E."/>
            <person name="Porras-Alfaro A."/>
        </authorList>
    </citation>
    <scope>NUCLEOTIDE SEQUENCE [LARGE SCALE GENOMIC DNA]</scope>
    <source>
        <strain evidence="14 15">AZ0501</strain>
    </source>
</reference>
<dbReference type="InterPro" id="IPR012970">
    <property type="entry name" value="Lyase_8_alpha_N"/>
</dbReference>
<dbReference type="InterPro" id="IPR011013">
    <property type="entry name" value="Gal_mutarotase_sf_dom"/>
</dbReference>
<dbReference type="InterPro" id="IPR036259">
    <property type="entry name" value="MFS_trans_sf"/>
</dbReference>
<evidence type="ECO:0000256" key="1">
    <source>
        <dbReference type="ARBA" id="ARBA00004141"/>
    </source>
</evidence>
<evidence type="ECO:0000256" key="7">
    <source>
        <dbReference type="ARBA" id="ARBA00023136"/>
    </source>
</evidence>
<dbReference type="GO" id="GO:0005975">
    <property type="term" value="P:carbohydrate metabolic process"/>
    <property type="evidence" value="ECO:0007669"/>
    <property type="project" value="InterPro"/>
</dbReference>
<feature type="signal peptide" evidence="10">
    <location>
        <begin position="1"/>
        <end position="23"/>
    </location>
</feature>
<evidence type="ECO:0000256" key="9">
    <source>
        <dbReference type="SAM" id="Phobius"/>
    </source>
</evidence>
<gene>
    <name evidence="14" type="ORF">BZG36_03918</name>
</gene>
<keyword evidence="15" id="KW-1185">Reference proteome</keyword>
<keyword evidence="7 9" id="KW-0472">Membrane</keyword>
<dbReference type="Proteomes" id="UP000242875">
    <property type="component" value="Unassembled WGS sequence"/>
</dbReference>
<feature type="transmembrane region" description="Helical" evidence="9">
    <location>
        <begin position="1006"/>
        <end position="1026"/>
    </location>
</feature>
<feature type="transmembrane region" description="Helical" evidence="9">
    <location>
        <begin position="775"/>
        <end position="798"/>
    </location>
</feature>
<keyword evidence="4 9" id="KW-0812">Transmembrane</keyword>
<dbReference type="Pfam" id="PF08124">
    <property type="entry name" value="Lyase_8_N"/>
    <property type="match status" value="1"/>
</dbReference>
<dbReference type="GO" id="GO:0016020">
    <property type="term" value="C:membrane"/>
    <property type="evidence" value="ECO:0007669"/>
    <property type="project" value="UniProtKB-SubCell"/>
</dbReference>
<evidence type="ECO:0000259" key="11">
    <source>
        <dbReference type="Pfam" id="PF02278"/>
    </source>
</evidence>
<dbReference type="FunFam" id="1.20.1250.20:FF:000013">
    <property type="entry name" value="MFS general substrate transporter"/>
    <property type="match status" value="1"/>
</dbReference>
<dbReference type="Pfam" id="PF02884">
    <property type="entry name" value="Lyase_8_C"/>
    <property type="match status" value="1"/>
</dbReference>
<evidence type="ECO:0000256" key="4">
    <source>
        <dbReference type="ARBA" id="ARBA00022692"/>
    </source>
</evidence>
<dbReference type="Pfam" id="PF02278">
    <property type="entry name" value="Lyase_8"/>
    <property type="match status" value="1"/>
</dbReference>
<dbReference type="PANTHER" id="PTHR43791">
    <property type="entry name" value="PERMEASE-RELATED"/>
    <property type="match status" value="1"/>
</dbReference>
<evidence type="ECO:0000256" key="3">
    <source>
        <dbReference type="ARBA" id="ARBA00022448"/>
    </source>
</evidence>
<dbReference type="Gene3D" id="2.60.220.10">
    <property type="entry name" value="Polysaccharide lyase family 8-like, C-terminal"/>
    <property type="match status" value="1"/>
</dbReference>
<dbReference type="SUPFAM" id="SSF49863">
    <property type="entry name" value="Hyaluronate lyase-like, C-terminal domain"/>
    <property type="match status" value="1"/>
</dbReference>
<feature type="domain" description="Polysaccharide lyase 8 N-terminal alpha-helical" evidence="13">
    <location>
        <begin position="39"/>
        <end position="302"/>
    </location>
</feature>
<dbReference type="Gene3D" id="2.70.98.10">
    <property type="match status" value="1"/>
</dbReference>
<dbReference type="SUPFAM" id="SSF103473">
    <property type="entry name" value="MFS general substrate transporter"/>
    <property type="match status" value="1"/>
</dbReference>
<feature type="transmembrane region" description="Helical" evidence="9">
    <location>
        <begin position="940"/>
        <end position="960"/>
    </location>
</feature>
<keyword evidence="6 9" id="KW-1133">Transmembrane helix</keyword>
<sequence length="1142" mass="125811">MLTLKEAVVACLVACLMLQGAVAAPTTTGSLASVQQTYMQAQINMTSVSKVKTWANSLSASGSWPDIDYTSGCPARRASWPAISHWSRLSAMAISWYTQPQNNTALYGKIQSAMNYWFSNDYSSDDCIAEGGLANSTCPCGTPGLWNTNWYDQVIGVPKPASVACVFAQQGLNANQTAGCTRIMSRSWSQIDKFVYGIGYLTGANTLDVSSVGLALALFTNNQTLMADVFAHANGQVMIEPNPNDGIKADGSFFQHDGVLYTGNYGMVFMNDFLLFAAEAAGTPFEATDAQKAIFANLLEGTEWMSFYDSVNGTLRWEYSCLGRMVSMSSYSPFDVNIQQYPNATSTWSEYPQISASEQRLRSTGNTANPGKLNGNRMFWNADYMIMRRDNYIISLKMFSSRIRNNECVNLQNIKGYHLSDGFVYTYLSGNEYVDIFPTWDWYLLPGITVAYGADPLTCSLASTFGLDSFVGGVSDGSIGVAAMMYSDPLGHGATTWNKAWFFFDNQYVVLGNNISTQTASPLYSVLDQRKLNGNVYTSANTDMPTTTNTTTNYTNPAWLWHDNLGYVFLDQSAPTLSVSPSQQSGNWSSIAIDTNVVTTNVFKSWITHSNSSGNSLAYISAVDVNYSTFQKQVPLLKALIQVVSNTPQLSAVFHNTELTLDTVFWQAGTLSIPQHLSLSNYLGSHGSLFSLSVNAPAIVMVKLDIHNRQVNVHVSDPTQTQGDITLTLSNALLKCPKTASTGFSCQQKQNQVTLTVTLPTDNDAGSTIFRPSRWIPLIMCSWGTIVMLMSVATTYAGLLVCRLITGCIESGMYPGILYYLSFWYTRREMGKRVGAIVCAVTAAGAVGGLLATGIQYMDGALGHHAWQWIFILEGIPSILMGIIVFFFLPDFPGSKNSRRYFTEEEGAWLVSRLKDDHTDASDQKIHWKELTRGLIDYKIWLYTLIFFCQSCPVYSLAFFLPTIIQDMYISTSIAGNQGLTVPVYMFGLLMVILFSWSSDRFKDRLYHNFVSEIICIVGFIILLSVKSAGVLYFATMLTTLCFASAPTLIAWNNDNSLGTTRSALAIGLVVVGGNLSGVLASQMYKDAPYYFQSHLVNFCLQILSVILVLVLRFALKRENRKVDAMGVEARGSAYGEFRYTL</sequence>
<evidence type="ECO:0000259" key="12">
    <source>
        <dbReference type="Pfam" id="PF02884"/>
    </source>
</evidence>
<dbReference type="AlphaFoldDB" id="A0A261XZ58"/>
<dbReference type="InterPro" id="IPR011071">
    <property type="entry name" value="Lyase_8-like_C"/>
</dbReference>
<evidence type="ECO:0000256" key="8">
    <source>
        <dbReference type="ARBA" id="ARBA00023239"/>
    </source>
</evidence>
<organism evidence="14 15">
    <name type="scientific">Bifiguratus adelaidae</name>
    <dbReference type="NCBI Taxonomy" id="1938954"/>
    <lineage>
        <taxon>Eukaryota</taxon>
        <taxon>Fungi</taxon>
        <taxon>Fungi incertae sedis</taxon>
        <taxon>Mucoromycota</taxon>
        <taxon>Mucoromycotina</taxon>
        <taxon>Endogonomycetes</taxon>
        <taxon>Endogonales</taxon>
        <taxon>Endogonales incertae sedis</taxon>
        <taxon>Bifiguratus</taxon>
    </lineage>
</organism>
<keyword evidence="8" id="KW-0456">Lyase</keyword>
<keyword evidence="3" id="KW-0813">Transport</keyword>
<dbReference type="InterPro" id="IPR004103">
    <property type="entry name" value="Lyase_8_C"/>
</dbReference>
<comment type="similarity">
    <text evidence="2">Belongs to the polysaccharide lyase 8 family.</text>
</comment>
<dbReference type="OrthoDB" id="5980780at2759"/>
<proteinExistence type="inferred from homology"/>
<comment type="subcellular location">
    <subcellularLocation>
        <location evidence="1">Membrane</location>
        <topology evidence="1">Multi-pass membrane protein</topology>
    </subcellularLocation>
</comment>